<evidence type="ECO:0000313" key="1">
    <source>
        <dbReference type="EMBL" id="BCI63782.1"/>
    </source>
</evidence>
<dbReference type="GO" id="GO:0005829">
    <property type="term" value="C:cytosol"/>
    <property type="evidence" value="ECO:0007669"/>
    <property type="project" value="TreeGrafter"/>
</dbReference>
<protein>
    <submittedName>
        <fullName evidence="1">Hydrolase</fullName>
    </submittedName>
</protein>
<dbReference type="SFLD" id="SFLDS00003">
    <property type="entry name" value="Haloacid_Dehalogenase"/>
    <property type="match status" value="1"/>
</dbReference>
<name>A0A7G1HY65_9BACT</name>
<dbReference type="SFLD" id="SFLDG01144">
    <property type="entry name" value="C2.B.4:_PGP_Like"/>
    <property type="match status" value="1"/>
</dbReference>
<dbReference type="Gene3D" id="3.30.1240.10">
    <property type="match status" value="1"/>
</dbReference>
<dbReference type="KEGG" id="copr:Cop2CBH44_21350"/>
<dbReference type="PANTHER" id="PTHR10000:SF25">
    <property type="entry name" value="PHOSPHATASE YKRA-RELATED"/>
    <property type="match status" value="1"/>
</dbReference>
<keyword evidence="2" id="KW-1185">Reference proteome</keyword>
<dbReference type="GO" id="GO:0000287">
    <property type="term" value="F:magnesium ion binding"/>
    <property type="evidence" value="ECO:0007669"/>
    <property type="project" value="TreeGrafter"/>
</dbReference>
<dbReference type="SUPFAM" id="SSF56784">
    <property type="entry name" value="HAD-like"/>
    <property type="match status" value="1"/>
</dbReference>
<dbReference type="Gene3D" id="3.40.50.1000">
    <property type="entry name" value="HAD superfamily/HAD-like"/>
    <property type="match status" value="1"/>
</dbReference>
<dbReference type="AlphaFoldDB" id="A0A7G1HY65"/>
<dbReference type="PANTHER" id="PTHR10000">
    <property type="entry name" value="PHOSPHOSERINE PHOSPHATASE"/>
    <property type="match status" value="1"/>
</dbReference>
<dbReference type="InterPro" id="IPR036412">
    <property type="entry name" value="HAD-like_sf"/>
</dbReference>
<dbReference type="InterPro" id="IPR000150">
    <property type="entry name" value="Cof"/>
</dbReference>
<keyword evidence="1" id="KW-0378">Hydrolase</keyword>
<reference evidence="2" key="1">
    <citation type="submission" date="2020-07" db="EMBL/GenBank/DDBJ databases">
        <title>Complete genome sequencing of Coprobacter sp. strain 2CBH44.</title>
        <authorList>
            <person name="Sakamoto M."/>
            <person name="Murakami T."/>
            <person name="Mori H."/>
        </authorList>
    </citation>
    <scope>NUCLEOTIDE SEQUENCE [LARGE SCALE GENOMIC DNA]</scope>
    <source>
        <strain evidence="2">2CBH44</strain>
    </source>
</reference>
<dbReference type="NCBIfam" id="TIGR00099">
    <property type="entry name" value="Cof-subfamily"/>
    <property type="match status" value="1"/>
</dbReference>
<dbReference type="InterPro" id="IPR006379">
    <property type="entry name" value="HAD-SF_hydro_IIB"/>
</dbReference>
<dbReference type="NCBIfam" id="TIGR01484">
    <property type="entry name" value="HAD-SF-IIB"/>
    <property type="match status" value="1"/>
</dbReference>
<dbReference type="RefSeq" id="WP_200754777.1">
    <property type="nucleotide sequence ID" value="NZ_AP023322.1"/>
</dbReference>
<proteinExistence type="predicted"/>
<accession>A0A7G1HY65</accession>
<dbReference type="EMBL" id="AP023322">
    <property type="protein sequence ID" value="BCI63782.1"/>
    <property type="molecule type" value="Genomic_DNA"/>
</dbReference>
<dbReference type="InterPro" id="IPR023214">
    <property type="entry name" value="HAD_sf"/>
</dbReference>
<sequence>MIKAAFFDIDGTLISFNTHLIPDSTINAIKKLRQQGTKIFIATGRPLFLISLPTDIIIDGIITLNGAFCISSDKKVIYKTSIPKEDINAIIRYQKETEHFPCQFTTQDNTAINFINQQVIDLCKLINVPVPQIKPLEDIAQKDILQINIYVDKQKEEELQKTVFIHCEASRWNPHFADVNVKGIDKSTGIKHILEYYQINLEETISFGDGGNDIPMLKYTRIGVAMGNASDEVKQAASYITDTVDNEGIAKALKHFSLIQ</sequence>
<gene>
    <name evidence="1" type="ORF">Cop2CBH44_21350</name>
</gene>
<evidence type="ECO:0000313" key="2">
    <source>
        <dbReference type="Proteomes" id="UP000594042"/>
    </source>
</evidence>
<dbReference type="Proteomes" id="UP000594042">
    <property type="component" value="Chromosome"/>
</dbReference>
<dbReference type="SFLD" id="SFLDG01140">
    <property type="entry name" value="C2.B:_Phosphomannomutase_and_P"/>
    <property type="match status" value="1"/>
</dbReference>
<dbReference type="Pfam" id="PF08282">
    <property type="entry name" value="Hydrolase_3"/>
    <property type="match status" value="1"/>
</dbReference>
<dbReference type="GO" id="GO:0016791">
    <property type="term" value="F:phosphatase activity"/>
    <property type="evidence" value="ECO:0007669"/>
    <property type="project" value="TreeGrafter"/>
</dbReference>
<organism evidence="1 2">
    <name type="scientific">Coprobacter secundus subsp. similis</name>
    <dbReference type="NCBI Taxonomy" id="2751153"/>
    <lineage>
        <taxon>Bacteria</taxon>
        <taxon>Pseudomonadati</taxon>
        <taxon>Bacteroidota</taxon>
        <taxon>Bacteroidia</taxon>
        <taxon>Bacteroidales</taxon>
        <taxon>Barnesiellaceae</taxon>
        <taxon>Coprobacter</taxon>
    </lineage>
</organism>